<dbReference type="SFLD" id="SFLDS00003">
    <property type="entry name" value="Haloacid_Dehalogenase"/>
    <property type="match status" value="1"/>
</dbReference>
<dbReference type="NCBIfam" id="TIGR01449">
    <property type="entry name" value="PGP_bact"/>
    <property type="match status" value="1"/>
</dbReference>
<comment type="function">
    <text evidence="10 11">Specifically catalyzes the dephosphorylation of 2-phosphoglycolate. Is involved in the dissimilation of the intracellular 2-phosphoglycolate formed during the DNA repair of 3'-phosphoglycolate ends, a major class of DNA lesions induced by oxidative stress.</text>
</comment>
<evidence type="ECO:0000256" key="1">
    <source>
        <dbReference type="ARBA" id="ARBA00000830"/>
    </source>
</evidence>
<gene>
    <name evidence="12" type="ORF">DFP86_115100</name>
</gene>
<dbReference type="GO" id="GO:0046872">
    <property type="term" value="F:metal ion binding"/>
    <property type="evidence" value="ECO:0007669"/>
    <property type="project" value="UniProtKB-KW"/>
</dbReference>
<keyword evidence="6 11" id="KW-0479">Metal-binding</keyword>
<dbReference type="NCBIfam" id="TIGR01509">
    <property type="entry name" value="HAD-SF-IA-v3"/>
    <property type="match status" value="1"/>
</dbReference>
<dbReference type="OrthoDB" id="9776368at2"/>
<dbReference type="SFLD" id="SFLDG01129">
    <property type="entry name" value="C1.5:_HAD__Beta-PGM__Phosphata"/>
    <property type="match status" value="1"/>
</dbReference>
<comment type="catalytic activity">
    <reaction evidence="1 11">
        <text>2-phosphoglycolate + H2O = glycolate + phosphate</text>
        <dbReference type="Rhea" id="RHEA:14369"/>
        <dbReference type="ChEBI" id="CHEBI:15377"/>
        <dbReference type="ChEBI" id="CHEBI:29805"/>
        <dbReference type="ChEBI" id="CHEBI:43474"/>
        <dbReference type="ChEBI" id="CHEBI:58033"/>
        <dbReference type="EC" id="3.1.3.18"/>
    </reaction>
</comment>
<dbReference type="InterPro" id="IPR037512">
    <property type="entry name" value="PGPase_prok"/>
</dbReference>
<dbReference type="GO" id="GO:0006281">
    <property type="term" value="P:DNA repair"/>
    <property type="evidence" value="ECO:0007669"/>
    <property type="project" value="TreeGrafter"/>
</dbReference>
<name>A0A4R7B1B2_9NEIS</name>
<evidence type="ECO:0000256" key="2">
    <source>
        <dbReference type="ARBA" id="ARBA00001946"/>
    </source>
</evidence>
<evidence type="ECO:0000256" key="3">
    <source>
        <dbReference type="ARBA" id="ARBA00004818"/>
    </source>
</evidence>
<dbReference type="CDD" id="cd16417">
    <property type="entry name" value="HAD_PGPase"/>
    <property type="match status" value="1"/>
</dbReference>
<dbReference type="Proteomes" id="UP000295611">
    <property type="component" value="Unassembled WGS sequence"/>
</dbReference>
<dbReference type="FunFam" id="3.40.50.1000:FF:000022">
    <property type="entry name" value="Phosphoglycolate phosphatase"/>
    <property type="match status" value="1"/>
</dbReference>
<reference evidence="12 13" key="1">
    <citation type="submission" date="2019-03" db="EMBL/GenBank/DDBJ databases">
        <title>Genomic Encyclopedia of Type Strains, Phase III (KMG-III): the genomes of soil and plant-associated and newly described type strains.</title>
        <authorList>
            <person name="Whitman W."/>
        </authorList>
    </citation>
    <scope>NUCLEOTIDE SEQUENCE [LARGE SCALE GENOMIC DNA]</scope>
    <source>
        <strain evidence="12 13">CECT 8976</strain>
    </source>
</reference>
<feature type="binding site" evidence="11">
    <location>
        <position position="14"/>
    </location>
    <ligand>
        <name>Mg(2+)</name>
        <dbReference type="ChEBI" id="CHEBI:18420"/>
    </ligand>
</feature>
<keyword evidence="9 11" id="KW-0119">Carbohydrate metabolism</keyword>
<evidence type="ECO:0000256" key="8">
    <source>
        <dbReference type="ARBA" id="ARBA00022842"/>
    </source>
</evidence>
<dbReference type="GO" id="GO:0005829">
    <property type="term" value="C:cytosol"/>
    <property type="evidence" value="ECO:0007669"/>
    <property type="project" value="TreeGrafter"/>
</dbReference>
<dbReference type="GO" id="GO:0008967">
    <property type="term" value="F:phosphoglycolate phosphatase activity"/>
    <property type="evidence" value="ECO:0007669"/>
    <property type="project" value="UniProtKB-UniRule"/>
</dbReference>
<dbReference type="GO" id="GO:0046295">
    <property type="term" value="P:glycolate biosynthetic process"/>
    <property type="evidence" value="ECO:0007669"/>
    <property type="project" value="UniProtKB-UniRule"/>
</dbReference>
<keyword evidence="7 11" id="KW-0378">Hydrolase</keyword>
<dbReference type="Gene3D" id="1.10.150.240">
    <property type="entry name" value="Putative phosphatase, domain 2"/>
    <property type="match status" value="1"/>
</dbReference>
<dbReference type="HAMAP" id="MF_00495">
    <property type="entry name" value="GPH_hydrolase_bact"/>
    <property type="match status" value="1"/>
</dbReference>
<comment type="caution">
    <text evidence="12">The sequence shown here is derived from an EMBL/GenBank/DDBJ whole genome shotgun (WGS) entry which is preliminary data.</text>
</comment>
<dbReference type="EC" id="3.1.3.18" evidence="5 11"/>
<dbReference type="PANTHER" id="PTHR43434:SF1">
    <property type="entry name" value="PHOSPHOGLYCOLATE PHOSPHATASE"/>
    <property type="match status" value="1"/>
</dbReference>
<dbReference type="PANTHER" id="PTHR43434">
    <property type="entry name" value="PHOSPHOGLYCOLATE PHOSPHATASE"/>
    <property type="match status" value="1"/>
</dbReference>
<dbReference type="Gene3D" id="3.40.50.1000">
    <property type="entry name" value="HAD superfamily/HAD-like"/>
    <property type="match status" value="1"/>
</dbReference>
<comment type="cofactor">
    <cofactor evidence="2 11">
        <name>Mg(2+)</name>
        <dbReference type="ChEBI" id="CHEBI:18420"/>
    </cofactor>
</comment>
<evidence type="ECO:0000256" key="4">
    <source>
        <dbReference type="ARBA" id="ARBA00006171"/>
    </source>
</evidence>
<keyword evidence="13" id="KW-1185">Reference proteome</keyword>
<evidence type="ECO:0000256" key="5">
    <source>
        <dbReference type="ARBA" id="ARBA00013078"/>
    </source>
</evidence>
<protein>
    <recommendedName>
        <fullName evidence="5 11">Phosphoglycolate phosphatase</fullName>
        <shortName evidence="11">PGP</shortName>
        <shortName evidence="11">PGPase</shortName>
        <ecNumber evidence="5 11">3.1.3.18</ecNumber>
    </recommendedName>
</protein>
<dbReference type="UniPathway" id="UPA00865">
    <property type="reaction ID" value="UER00834"/>
</dbReference>
<comment type="similarity">
    <text evidence="4 11">Belongs to the HAD-like hydrolase superfamily. CbbY/CbbZ/Gph/YieH family.</text>
</comment>
<feature type="active site" description="Nucleophile" evidence="11">
    <location>
        <position position="12"/>
    </location>
</feature>
<evidence type="ECO:0000313" key="13">
    <source>
        <dbReference type="Proteomes" id="UP000295611"/>
    </source>
</evidence>
<dbReference type="InterPro" id="IPR006439">
    <property type="entry name" value="HAD-SF_hydro_IA"/>
</dbReference>
<dbReference type="NCBIfam" id="NF009695">
    <property type="entry name" value="PRK13222.1-2"/>
    <property type="match status" value="1"/>
</dbReference>
<evidence type="ECO:0000256" key="7">
    <source>
        <dbReference type="ARBA" id="ARBA00022801"/>
    </source>
</evidence>
<evidence type="ECO:0000256" key="9">
    <source>
        <dbReference type="ARBA" id="ARBA00023277"/>
    </source>
</evidence>
<comment type="pathway">
    <text evidence="3 11">Organic acid metabolism; glycolate biosynthesis; glycolate from 2-phosphoglycolate: step 1/1.</text>
</comment>
<dbReference type="EMBL" id="SNZP01000015">
    <property type="protein sequence ID" value="TDR73068.1"/>
    <property type="molecule type" value="Genomic_DNA"/>
</dbReference>
<sequence>MKLEHIKAIAFDLDGTLVDSLPDLIAAANAMRDHLGMPALQHARIREHVGDGIASLVHRAITDERDTLAAHEQWEQGFRFFVQYYRQHLTVHTTVYPGVTTALGLLKALQLPLAVVTNKSERLAQPLLQELGLADDFALIIGGDTLPEKKPSALPLTHTCQAFGVQPSELLMVGDSANDVLAARNAGCPVALMRYGYADADSLGADLALDTLESLYDMIKPPAPAI</sequence>
<dbReference type="NCBIfam" id="TIGR01549">
    <property type="entry name" value="HAD-SF-IA-v1"/>
    <property type="match status" value="1"/>
</dbReference>
<dbReference type="RefSeq" id="WP_133683349.1">
    <property type="nucleotide sequence ID" value="NZ_SNZP01000015.1"/>
</dbReference>
<feature type="binding site" evidence="11">
    <location>
        <position position="12"/>
    </location>
    <ligand>
        <name>Mg(2+)</name>
        <dbReference type="ChEBI" id="CHEBI:18420"/>
    </ligand>
</feature>
<evidence type="ECO:0000313" key="12">
    <source>
        <dbReference type="EMBL" id="TDR73068.1"/>
    </source>
</evidence>
<feature type="binding site" evidence="11">
    <location>
        <position position="175"/>
    </location>
    <ligand>
        <name>Mg(2+)</name>
        <dbReference type="ChEBI" id="CHEBI:18420"/>
    </ligand>
</feature>
<dbReference type="InterPro" id="IPR023214">
    <property type="entry name" value="HAD_sf"/>
</dbReference>
<dbReference type="GO" id="GO:0005975">
    <property type="term" value="P:carbohydrate metabolic process"/>
    <property type="evidence" value="ECO:0007669"/>
    <property type="project" value="InterPro"/>
</dbReference>
<proteinExistence type="inferred from homology"/>
<accession>A0A4R7B1B2</accession>
<evidence type="ECO:0000256" key="10">
    <source>
        <dbReference type="ARBA" id="ARBA00059247"/>
    </source>
</evidence>
<dbReference type="InterPro" id="IPR050155">
    <property type="entry name" value="HAD-like_hydrolase_sf"/>
</dbReference>
<evidence type="ECO:0000256" key="6">
    <source>
        <dbReference type="ARBA" id="ARBA00022723"/>
    </source>
</evidence>
<dbReference type="SUPFAM" id="SSF56784">
    <property type="entry name" value="HAD-like"/>
    <property type="match status" value="1"/>
</dbReference>
<dbReference type="AlphaFoldDB" id="A0A4R7B1B2"/>
<keyword evidence="8 11" id="KW-0460">Magnesium</keyword>
<dbReference type="SFLD" id="SFLDG01135">
    <property type="entry name" value="C1.5.6:_HAD__Beta-PGM__Phospha"/>
    <property type="match status" value="1"/>
</dbReference>
<dbReference type="Pfam" id="PF00702">
    <property type="entry name" value="Hydrolase"/>
    <property type="match status" value="1"/>
</dbReference>
<dbReference type="InterPro" id="IPR036412">
    <property type="entry name" value="HAD-like_sf"/>
</dbReference>
<evidence type="ECO:0000256" key="11">
    <source>
        <dbReference type="HAMAP-Rule" id="MF_00495"/>
    </source>
</evidence>
<dbReference type="InterPro" id="IPR023198">
    <property type="entry name" value="PGP-like_dom2"/>
</dbReference>
<organism evidence="12 13">
    <name type="scientific">Paludibacterium purpuratum</name>
    <dbReference type="NCBI Taxonomy" id="1144873"/>
    <lineage>
        <taxon>Bacteria</taxon>
        <taxon>Pseudomonadati</taxon>
        <taxon>Pseudomonadota</taxon>
        <taxon>Betaproteobacteria</taxon>
        <taxon>Neisseriales</taxon>
        <taxon>Chromobacteriaceae</taxon>
        <taxon>Paludibacterium</taxon>
    </lineage>
</organism>